<evidence type="ECO:0000259" key="6">
    <source>
        <dbReference type="Pfam" id="PF02897"/>
    </source>
</evidence>
<sequence>MAGETVKSMKDYGFDLVAAAPPFAAQRPTRKVTHGRALDDPYAWLAADNWREVLRDPSALPDEIAALIKAENAYCDRVTAPLKALRETLVAELRARIKEDDSDVPEPDGPFAYYGRFREGGEHPLYCRTPRGGGPETILFDGEALAAGSDFFDIGETAHAPDHAQLAWSVDDKGSELYAIRTRALADGVDRADVVTDTDGSLVWSADSKAFYYVLVDENHRTAQVFRHDVGADPSTDALIIEELDGQWFVDLRESRCGRFAIVSIRGHDASECWLIDLRDAQASARIVAPREPRLRYDVEPHGDLLYIRNNADGAHDFRISVAPLHAPGRENWDDVVHHRAGAMIVANTVYARYLVWLLRENSLPKLMIRDLASGEEHAIAFEEEAYALSLDPGLEFDTNILRFVYSSMTTPEETYDYDMATRTRVLRKRQEIPSGHDPKHYVTRRLFAPARDGESVPITLLHRADFTPGGDGAPLLLYGYGAYGYALAADFDEDALSLVDRGFVYAYAHVRGGTDKGWHWYENGKLEHKPNTFADFIDCARHLIAEGYTREGAIVAQGASAGGMLMGAVANEAPRLFAGIIAGVPFVDVLNTMLRGDLPLTPPEWLEWGNPIADPAVYDRIAAYSPYDNVRAQDYPPILSIAGVTDPRVTYWEPLKWVAKLRRTMRGGGPVLLFTHLGAGHAGASGRFEALADTALEYAFAIACAARAARAVSAPSDKSAASITS</sequence>
<evidence type="ECO:0000256" key="2">
    <source>
        <dbReference type="ARBA" id="ARBA00022670"/>
    </source>
</evidence>
<keyword evidence="2" id="KW-0645">Protease</keyword>
<dbReference type="RefSeq" id="WP_332081703.1">
    <property type="nucleotide sequence ID" value="NZ_JAZHYN010000022.1"/>
</dbReference>
<evidence type="ECO:0000256" key="4">
    <source>
        <dbReference type="ARBA" id="ARBA00022825"/>
    </source>
</evidence>
<dbReference type="InterPro" id="IPR001375">
    <property type="entry name" value="Peptidase_S9_cat"/>
</dbReference>
<dbReference type="InterPro" id="IPR002470">
    <property type="entry name" value="Peptidase_S9A"/>
</dbReference>
<gene>
    <name evidence="7" type="ORF">V3H18_09060</name>
</gene>
<dbReference type="Pfam" id="PF02897">
    <property type="entry name" value="Peptidase_S9_N"/>
    <property type="match status" value="1"/>
</dbReference>
<name>A0ABU7XH07_9HYPH</name>
<evidence type="ECO:0000259" key="5">
    <source>
        <dbReference type="Pfam" id="PF00326"/>
    </source>
</evidence>
<dbReference type="SUPFAM" id="SSF53474">
    <property type="entry name" value="alpha/beta-Hydrolases"/>
    <property type="match status" value="1"/>
</dbReference>
<feature type="domain" description="Peptidase S9A N-terminal" evidence="6">
    <location>
        <begin position="24"/>
        <end position="429"/>
    </location>
</feature>
<evidence type="ECO:0000313" key="8">
    <source>
        <dbReference type="Proteomes" id="UP001350748"/>
    </source>
</evidence>
<dbReference type="PRINTS" id="PR00862">
    <property type="entry name" value="PROLIGOPTASE"/>
</dbReference>
<protein>
    <submittedName>
        <fullName evidence="7">S9 family peptidase</fullName>
    </submittedName>
</protein>
<dbReference type="EMBL" id="JAZHYN010000022">
    <property type="protein sequence ID" value="MEF3366681.1"/>
    <property type="molecule type" value="Genomic_DNA"/>
</dbReference>
<evidence type="ECO:0000256" key="1">
    <source>
        <dbReference type="ARBA" id="ARBA00005228"/>
    </source>
</evidence>
<dbReference type="InterPro" id="IPR023302">
    <property type="entry name" value="Pept_S9A_N"/>
</dbReference>
<dbReference type="Gene3D" id="2.130.10.120">
    <property type="entry name" value="Prolyl oligopeptidase, N-terminal domain"/>
    <property type="match status" value="1"/>
</dbReference>
<keyword evidence="4" id="KW-0720">Serine protease</keyword>
<dbReference type="InterPro" id="IPR051543">
    <property type="entry name" value="Serine_Peptidase_S9A"/>
</dbReference>
<dbReference type="PANTHER" id="PTHR11757">
    <property type="entry name" value="PROTEASE FAMILY S9A OLIGOPEPTIDASE"/>
    <property type="match status" value="1"/>
</dbReference>
<dbReference type="Proteomes" id="UP001350748">
    <property type="component" value="Unassembled WGS sequence"/>
</dbReference>
<dbReference type="Pfam" id="PF00326">
    <property type="entry name" value="Peptidase_S9"/>
    <property type="match status" value="1"/>
</dbReference>
<organism evidence="7 8">
    <name type="scientific">Methylocystis borbori</name>
    <dbReference type="NCBI Taxonomy" id="3118750"/>
    <lineage>
        <taxon>Bacteria</taxon>
        <taxon>Pseudomonadati</taxon>
        <taxon>Pseudomonadota</taxon>
        <taxon>Alphaproteobacteria</taxon>
        <taxon>Hyphomicrobiales</taxon>
        <taxon>Methylocystaceae</taxon>
        <taxon>Methylocystis</taxon>
    </lineage>
</organism>
<dbReference type="Gene3D" id="3.40.50.1820">
    <property type="entry name" value="alpha/beta hydrolase"/>
    <property type="match status" value="1"/>
</dbReference>
<proteinExistence type="inferred from homology"/>
<feature type="domain" description="Peptidase S9 prolyl oligopeptidase catalytic" evidence="5">
    <location>
        <begin position="492"/>
        <end position="705"/>
    </location>
</feature>
<reference evidence="7 8" key="1">
    <citation type="submission" date="2024-02" db="EMBL/GenBank/DDBJ databases">
        <authorList>
            <person name="Grouzdev D."/>
        </authorList>
    </citation>
    <scope>NUCLEOTIDE SEQUENCE [LARGE SCALE GENOMIC DNA]</scope>
    <source>
        <strain evidence="7 8">9N</strain>
    </source>
</reference>
<evidence type="ECO:0000313" key="7">
    <source>
        <dbReference type="EMBL" id="MEF3366681.1"/>
    </source>
</evidence>
<dbReference type="SUPFAM" id="SSF50993">
    <property type="entry name" value="Peptidase/esterase 'gauge' domain"/>
    <property type="match status" value="1"/>
</dbReference>
<accession>A0ABU7XH07</accession>
<dbReference type="PANTHER" id="PTHR11757:SF19">
    <property type="entry name" value="PROLYL ENDOPEPTIDASE-LIKE"/>
    <property type="match status" value="1"/>
</dbReference>
<comment type="caution">
    <text evidence="7">The sequence shown here is derived from an EMBL/GenBank/DDBJ whole genome shotgun (WGS) entry which is preliminary data.</text>
</comment>
<dbReference type="InterPro" id="IPR029058">
    <property type="entry name" value="AB_hydrolase_fold"/>
</dbReference>
<evidence type="ECO:0000256" key="3">
    <source>
        <dbReference type="ARBA" id="ARBA00022801"/>
    </source>
</evidence>
<keyword evidence="3" id="KW-0378">Hydrolase</keyword>
<comment type="similarity">
    <text evidence="1">Belongs to the peptidase S9A family.</text>
</comment>
<keyword evidence="8" id="KW-1185">Reference proteome</keyword>